<dbReference type="AlphaFoldDB" id="A0A485L9U2"/>
<evidence type="ECO:0000259" key="6">
    <source>
        <dbReference type="SMART" id="SM00864"/>
    </source>
</evidence>
<dbReference type="PANTHER" id="PTHR11588">
    <property type="entry name" value="TUBULIN"/>
    <property type="match status" value="1"/>
</dbReference>
<dbReference type="PRINTS" id="PR01161">
    <property type="entry name" value="TUBULIN"/>
</dbReference>
<dbReference type="InterPro" id="IPR008280">
    <property type="entry name" value="Tub_FtsZ_C"/>
</dbReference>
<dbReference type="Proteomes" id="UP000332933">
    <property type="component" value="Unassembled WGS sequence"/>
</dbReference>
<dbReference type="SUPFAM" id="SSF52490">
    <property type="entry name" value="Tubulin nucleotide-binding domain-like"/>
    <property type="match status" value="1"/>
</dbReference>
<dbReference type="EMBL" id="CAADRA010006405">
    <property type="protein sequence ID" value="VFT95070.1"/>
    <property type="molecule type" value="Genomic_DNA"/>
</dbReference>
<dbReference type="InterPro" id="IPR000217">
    <property type="entry name" value="Tubulin"/>
</dbReference>
<dbReference type="InterPro" id="IPR003008">
    <property type="entry name" value="Tubulin_FtsZ_GTPase"/>
</dbReference>
<dbReference type="GO" id="GO:0005874">
    <property type="term" value="C:microtubule"/>
    <property type="evidence" value="ECO:0007669"/>
    <property type="project" value="UniProtKB-KW"/>
</dbReference>
<comment type="similarity">
    <text evidence="1 5">Belongs to the tubulin family.</text>
</comment>
<dbReference type="GO" id="GO:0007017">
    <property type="term" value="P:microtubule-based process"/>
    <property type="evidence" value="ECO:0007669"/>
    <property type="project" value="InterPro"/>
</dbReference>
<dbReference type="GO" id="GO:0005525">
    <property type="term" value="F:GTP binding"/>
    <property type="evidence" value="ECO:0007669"/>
    <property type="project" value="UniProtKB-UniRule"/>
</dbReference>
<dbReference type="SMART" id="SM00864">
    <property type="entry name" value="Tubulin"/>
    <property type="match status" value="1"/>
</dbReference>
<keyword evidence="3 5" id="KW-0547">Nucleotide-binding</keyword>
<evidence type="ECO:0000313" key="9">
    <source>
        <dbReference type="Proteomes" id="UP000332933"/>
    </source>
</evidence>
<dbReference type="PRINTS" id="PR01519">
    <property type="entry name" value="EPSLNTUBULIN"/>
</dbReference>
<evidence type="ECO:0000313" key="7">
    <source>
        <dbReference type="EMBL" id="KAF0690260.1"/>
    </source>
</evidence>
<reference evidence="7" key="2">
    <citation type="submission" date="2019-06" db="EMBL/GenBank/DDBJ databases">
        <title>Genomics analysis of Aphanomyces spp. identifies a new class of oomycete effector associated with host adaptation.</title>
        <authorList>
            <person name="Gaulin E."/>
        </authorList>
    </citation>
    <scope>NUCLEOTIDE SEQUENCE</scope>
    <source>
        <strain evidence="7">CBS 578.67</strain>
    </source>
</reference>
<keyword evidence="4 5" id="KW-0342">GTP-binding</keyword>
<evidence type="ECO:0000256" key="2">
    <source>
        <dbReference type="ARBA" id="ARBA00022701"/>
    </source>
</evidence>
<evidence type="ECO:0000256" key="3">
    <source>
        <dbReference type="ARBA" id="ARBA00022741"/>
    </source>
</evidence>
<accession>A0A485L9U2</accession>
<dbReference type="InterPro" id="IPR004057">
    <property type="entry name" value="Epsilon_tubulin"/>
</dbReference>
<dbReference type="InterPro" id="IPR036525">
    <property type="entry name" value="Tubulin/FtsZ_GTPase_sf"/>
</dbReference>
<sequence>MSVFVNVGQCGNQVGGALMAMAKETKGNRRREHMRCILVDTEPKVVRSIRAPAHVATVHMEQSGRGNNWAMGYNKAKNVDLCARVMESLRREIEATDCYRGGFILHSLAGGTGAGLGCRLLESMRDTYPKAYLVSGCVAPSMRGDTPLQNYNALFTLRHLQEYADAVLFKDNDDLVRSVAYWKSTQPAKESSVSLADMNALLAADWAGLLFPITQNKIRRVFDIGDFVTRVCPIPGAKFVDVRSAYYAQKLKPVSFSQYSSAAHQDPLPLMRLLVASFPRTTGLSLGQHIVVRGFKDPPHPLIDAVKKGIPRVEWGIPPPSMNVSTAPASPTVALSSLTVCSNGTNVIPTIYSLLERAEKQFEARAYVHWFKKYGVDDNYFEESFTKAVDILNEYTTLTAPDETYTDRVED</sequence>
<dbReference type="EMBL" id="VJMH01006384">
    <property type="protein sequence ID" value="KAF0690260.1"/>
    <property type="molecule type" value="Genomic_DNA"/>
</dbReference>
<dbReference type="InterPro" id="IPR023123">
    <property type="entry name" value="Tubulin_C"/>
</dbReference>
<proteinExistence type="inferred from homology"/>
<dbReference type="Pfam" id="PF00091">
    <property type="entry name" value="Tubulin"/>
    <property type="match status" value="1"/>
</dbReference>
<dbReference type="Gene3D" id="1.10.287.600">
    <property type="entry name" value="Helix hairpin bin"/>
    <property type="match status" value="1"/>
</dbReference>
<evidence type="ECO:0000313" key="8">
    <source>
        <dbReference type="EMBL" id="VFT95070.1"/>
    </source>
</evidence>
<dbReference type="SUPFAM" id="SSF55307">
    <property type="entry name" value="Tubulin C-terminal domain-like"/>
    <property type="match status" value="1"/>
</dbReference>
<name>A0A485L9U2_9STRA</name>
<dbReference type="OrthoDB" id="2588702at2759"/>
<feature type="domain" description="Tubulin/FtsZ GTPase" evidence="6">
    <location>
        <begin position="18"/>
        <end position="217"/>
    </location>
</feature>
<reference evidence="8 9" key="1">
    <citation type="submission" date="2019-03" db="EMBL/GenBank/DDBJ databases">
        <authorList>
            <person name="Gaulin E."/>
            <person name="Dumas B."/>
        </authorList>
    </citation>
    <scope>NUCLEOTIDE SEQUENCE [LARGE SCALE GENOMIC DNA]</scope>
    <source>
        <strain evidence="8">CBS 568.67</strain>
    </source>
</reference>
<keyword evidence="9" id="KW-1185">Reference proteome</keyword>
<evidence type="ECO:0000256" key="5">
    <source>
        <dbReference type="RuleBase" id="RU000352"/>
    </source>
</evidence>
<evidence type="ECO:0000256" key="1">
    <source>
        <dbReference type="ARBA" id="ARBA00009636"/>
    </source>
</evidence>
<dbReference type="InterPro" id="IPR017975">
    <property type="entry name" value="Tubulin_CS"/>
</dbReference>
<dbReference type="CDD" id="cd02189">
    <property type="entry name" value="delta_zeta_tubulin-like"/>
    <property type="match status" value="1"/>
</dbReference>
<gene>
    <name evidence="8" type="primary">Aste57867_18334</name>
    <name evidence="7" type="ORF">As57867_018272</name>
    <name evidence="8" type="ORF">ASTE57867_18334</name>
</gene>
<organism evidence="8 9">
    <name type="scientific">Aphanomyces stellatus</name>
    <dbReference type="NCBI Taxonomy" id="120398"/>
    <lineage>
        <taxon>Eukaryota</taxon>
        <taxon>Sar</taxon>
        <taxon>Stramenopiles</taxon>
        <taxon>Oomycota</taxon>
        <taxon>Saprolegniomycetes</taxon>
        <taxon>Saprolegniales</taxon>
        <taxon>Verrucalvaceae</taxon>
        <taxon>Aphanomyces</taxon>
    </lineage>
</organism>
<dbReference type="Gene3D" id="3.40.50.1440">
    <property type="entry name" value="Tubulin/FtsZ, GTPase domain"/>
    <property type="match status" value="1"/>
</dbReference>
<keyword evidence="2 5" id="KW-0493">Microtubule</keyword>
<evidence type="ECO:0000256" key="4">
    <source>
        <dbReference type="ARBA" id="ARBA00023134"/>
    </source>
</evidence>
<dbReference type="PROSITE" id="PS00227">
    <property type="entry name" value="TUBULIN"/>
    <property type="match status" value="1"/>
</dbReference>
<protein>
    <submittedName>
        <fullName evidence="8">Aste57867_18334 protein</fullName>
    </submittedName>
</protein>